<sequence>MRFGRLLNWGATTSGVIEPEIYGVARERYEDICLELGIHNAPTLRLAKKVTFLSKIVIGDWRRSKSIRAAAHKAIPTDQFFLHEIAHALCLKYVGYRGYHGIPFLVLLQLLYEFHWEGEVPNAIAHAVREDWPRYVSTEEKGRTIFVAWKVVDAIKSGLEAQETFRPSADTLAHEVRKAFPDQVSRPRGRFGPEVLRDMVKTQRDGLFSLALWSLGAAALSFGTLNHFFPSAATHWTAVSFWLLLLAVLATIAATDVSRRIGRLWRRLVNRFSPKAIDAIGTPDI</sequence>
<organism evidence="2 3">
    <name type="scientific">Paraburkholderia humisilvae</name>
    <dbReference type="NCBI Taxonomy" id="627669"/>
    <lineage>
        <taxon>Bacteria</taxon>
        <taxon>Pseudomonadati</taxon>
        <taxon>Pseudomonadota</taxon>
        <taxon>Betaproteobacteria</taxon>
        <taxon>Burkholderiales</taxon>
        <taxon>Burkholderiaceae</taxon>
        <taxon>Paraburkholderia</taxon>
    </lineage>
</organism>
<reference evidence="2 3" key="1">
    <citation type="submission" date="2020-04" db="EMBL/GenBank/DDBJ databases">
        <authorList>
            <person name="De Canck E."/>
        </authorList>
    </citation>
    <scope>NUCLEOTIDE SEQUENCE [LARGE SCALE GENOMIC DNA]</scope>
    <source>
        <strain evidence="2 3">LMG 29542</strain>
    </source>
</reference>
<accession>A0A6J5DMD5</accession>
<dbReference type="AlphaFoldDB" id="A0A6J5DMD5"/>
<name>A0A6J5DMD5_9BURK</name>
<feature type="transmembrane region" description="Helical" evidence="1">
    <location>
        <begin position="235"/>
        <end position="257"/>
    </location>
</feature>
<evidence type="ECO:0000313" key="3">
    <source>
        <dbReference type="Proteomes" id="UP000494363"/>
    </source>
</evidence>
<protein>
    <submittedName>
        <fullName evidence="2">Uncharacterized protein</fullName>
    </submittedName>
</protein>
<evidence type="ECO:0000256" key="1">
    <source>
        <dbReference type="SAM" id="Phobius"/>
    </source>
</evidence>
<keyword evidence="1" id="KW-0812">Transmembrane</keyword>
<gene>
    <name evidence="2" type="ORF">LMG29542_02419</name>
</gene>
<dbReference type="EMBL" id="CADIKH010000009">
    <property type="protein sequence ID" value="CAB3754674.1"/>
    <property type="molecule type" value="Genomic_DNA"/>
</dbReference>
<dbReference type="Proteomes" id="UP000494363">
    <property type="component" value="Unassembled WGS sequence"/>
</dbReference>
<keyword evidence="1" id="KW-0472">Membrane</keyword>
<keyword evidence="3" id="KW-1185">Reference proteome</keyword>
<proteinExistence type="predicted"/>
<feature type="transmembrane region" description="Helical" evidence="1">
    <location>
        <begin position="207"/>
        <end position="229"/>
    </location>
</feature>
<keyword evidence="1" id="KW-1133">Transmembrane helix</keyword>
<evidence type="ECO:0000313" key="2">
    <source>
        <dbReference type="EMBL" id="CAB3754674.1"/>
    </source>
</evidence>